<proteinExistence type="predicted"/>
<dbReference type="AlphaFoldDB" id="A0A1V9EE36"/>
<reference evidence="3" key="1">
    <citation type="submission" date="2016-04" db="EMBL/GenBank/DDBJ databases">
        <authorList>
            <person name="Chen L."/>
            <person name="Zhuang W."/>
            <person name="Wang G."/>
        </authorList>
    </citation>
    <scope>NUCLEOTIDE SEQUENCE [LARGE SCALE GENOMIC DNA]</scope>
    <source>
        <strain evidence="3">17621</strain>
    </source>
</reference>
<name>A0A1V9EE36_9BACT</name>
<dbReference type="RefSeq" id="WP_081203020.1">
    <property type="nucleotide sequence ID" value="NZ_FOCZ01000009.1"/>
</dbReference>
<keyword evidence="3" id="KW-1185">Reference proteome</keyword>
<protein>
    <recommendedName>
        <fullName evidence="1">Glyoxalase/fosfomycin resistance/dioxygenase domain-containing protein</fullName>
    </recommendedName>
</protein>
<dbReference type="InterPro" id="IPR029068">
    <property type="entry name" value="Glyas_Bleomycin-R_OHBP_Dase"/>
</dbReference>
<dbReference type="EMBL" id="LVXG01000037">
    <property type="protein sequence ID" value="OQP44185.1"/>
    <property type="molecule type" value="Genomic_DNA"/>
</dbReference>
<dbReference type="Gene3D" id="3.10.180.10">
    <property type="entry name" value="2,3-Dihydroxybiphenyl 1,2-Dioxygenase, domain 1"/>
    <property type="match status" value="1"/>
</dbReference>
<dbReference type="OrthoDB" id="66829at2"/>
<organism evidence="2 3">
    <name type="scientific">Niastella yeongjuensis</name>
    <dbReference type="NCBI Taxonomy" id="354355"/>
    <lineage>
        <taxon>Bacteria</taxon>
        <taxon>Pseudomonadati</taxon>
        <taxon>Bacteroidota</taxon>
        <taxon>Chitinophagia</taxon>
        <taxon>Chitinophagales</taxon>
        <taxon>Chitinophagaceae</taxon>
        <taxon>Niastella</taxon>
    </lineage>
</organism>
<dbReference type="Pfam" id="PF00903">
    <property type="entry name" value="Glyoxalase"/>
    <property type="match status" value="1"/>
</dbReference>
<accession>A0A1V9EE36</accession>
<comment type="caution">
    <text evidence="2">The sequence shown here is derived from an EMBL/GenBank/DDBJ whole genome shotgun (WGS) entry which is preliminary data.</text>
</comment>
<feature type="domain" description="Glyoxalase/fosfomycin resistance/dioxygenase" evidence="1">
    <location>
        <begin position="10"/>
        <end position="128"/>
    </location>
</feature>
<dbReference type="CDD" id="cd06587">
    <property type="entry name" value="VOC"/>
    <property type="match status" value="1"/>
</dbReference>
<evidence type="ECO:0000313" key="3">
    <source>
        <dbReference type="Proteomes" id="UP000192610"/>
    </source>
</evidence>
<sequence>MKKGKIKFSVVSLWVKNLDESIHFYGRLGLFEENRNDTSEYSFCDMKLSPSSDFVVRLKQSNVIGEHEGKISIEFTADDDNGITHVDAYEDLLLYGFKYVNVEPHDMYRGVIFNIGELKDPDGYCLELVDYDEDRYL</sequence>
<dbReference type="InterPro" id="IPR004360">
    <property type="entry name" value="Glyas_Fos-R_dOase_dom"/>
</dbReference>
<dbReference type="SUPFAM" id="SSF54593">
    <property type="entry name" value="Glyoxalase/Bleomycin resistance protein/Dihydroxybiphenyl dioxygenase"/>
    <property type="match status" value="1"/>
</dbReference>
<evidence type="ECO:0000313" key="2">
    <source>
        <dbReference type="EMBL" id="OQP44185.1"/>
    </source>
</evidence>
<gene>
    <name evidence="2" type="ORF">A4H97_33585</name>
</gene>
<dbReference type="Proteomes" id="UP000192610">
    <property type="component" value="Unassembled WGS sequence"/>
</dbReference>
<evidence type="ECO:0000259" key="1">
    <source>
        <dbReference type="Pfam" id="PF00903"/>
    </source>
</evidence>